<keyword evidence="2" id="KW-1185">Reference proteome</keyword>
<gene>
    <name evidence="1" type="ORF">D3873_10925</name>
</gene>
<dbReference type="PANTHER" id="PTHR40053">
    <property type="entry name" value="SPORULATION-CONTROL PROTEIN SPO0M"/>
    <property type="match status" value="1"/>
</dbReference>
<dbReference type="RefSeq" id="WP_119884051.1">
    <property type="nucleotide sequence ID" value="NZ_CP032418.1"/>
</dbReference>
<dbReference type="OrthoDB" id="2351239at2"/>
<dbReference type="Pfam" id="PF07070">
    <property type="entry name" value="Spo0M"/>
    <property type="match status" value="1"/>
</dbReference>
<dbReference type="AlphaFoldDB" id="A0A385YUV4"/>
<proteinExistence type="predicted"/>
<dbReference type="PANTHER" id="PTHR40053:SF1">
    <property type="entry name" value="SPORULATION-CONTROL PROTEIN SPO0M"/>
    <property type="match status" value="1"/>
</dbReference>
<dbReference type="InterPro" id="IPR009776">
    <property type="entry name" value="Spore_0_M"/>
</dbReference>
<name>A0A385YUV4_9BACL</name>
<evidence type="ECO:0000313" key="1">
    <source>
        <dbReference type="EMBL" id="AYC30334.1"/>
    </source>
</evidence>
<dbReference type="EMBL" id="CP032418">
    <property type="protein sequence ID" value="AYC30334.1"/>
    <property type="molecule type" value="Genomic_DNA"/>
</dbReference>
<reference evidence="2" key="1">
    <citation type="submission" date="2018-09" db="EMBL/GenBank/DDBJ databases">
        <authorList>
            <person name="Zhu H."/>
        </authorList>
    </citation>
    <scope>NUCLEOTIDE SEQUENCE [LARGE SCALE GENOMIC DNA]</scope>
    <source>
        <strain evidence="2">K2R23-3</strain>
    </source>
</reference>
<dbReference type="Proteomes" id="UP000265725">
    <property type="component" value="Chromosome"/>
</dbReference>
<accession>A0A385YUV4</accession>
<evidence type="ECO:0000313" key="2">
    <source>
        <dbReference type="Proteomes" id="UP000265725"/>
    </source>
</evidence>
<protein>
    <submittedName>
        <fullName evidence="1">Sporulation protein SpoOM</fullName>
    </submittedName>
</protein>
<organism evidence="1 2">
    <name type="scientific">Paenisporosarcina cavernae</name>
    <dbReference type="NCBI Taxonomy" id="2320858"/>
    <lineage>
        <taxon>Bacteria</taxon>
        <taxon>Bacillati</taxon>
        <taxon>Bacillota</taxon>
        <taxon>Bacilli</taxon>
        <taxon>Bacillales</taxon>
        <taxon>Caryophanaceae</taxon>
        <taxon>Paenisporosarcina</taxon>
    </lineage>
</organism>
<dbReference type="KEGG" id="paek:D3873_10925"/>
<sequence length="256" mass="28425">MSLFNKALASIGIGSAKIDTVLEKGSYTAGELVTGQVKVRGGNINQLVDSIFVSVYTTYVKEADDHKYNAKAAVKQYKVTEPFTILAGETKEFPITFTLPFDTPITIGNTRVWIQTEMDIKNAADPTDKDYIDVKPAPIAAAIINEVQNIGFRIRKVDCEHASHRFRGAYPFIQEVEFIPTSGPFRGKLDELEVMFISQSESHADIILQVDRKARGLGSLFSEALGTDESYVRMTVSSTDIPFLRTKLEQIISKHV</sequence>